<organism evidence="3">
    <name type="scientific">Anopheles aquasalis</name>
    <name type="common">Malaria mosquito</name>
    <dbReference type="NCBI Taxonomy" id="42839"/>
    <lineage>
        <taxon>Eukaryota</taxon>
        <taxon>Metazoa</taxon>
        <taxon>Ecdysozoa</taxon>
        <taxon>Arthropoda</taxon>
        <taxon>Hexapoda</taxon>
        <taxon>Insecta</taxon>
        <taxon>Pterygota</taxon>
        <taxon>Neoptera</taxon>
        <taxon>Endopterygota</taxon>
        <taxon>Diptera</taxon>
        <taxon>Nematocera</taxon>
        <taxon>Culicoidea</taxon>
        <taxon>Culicidae</taxon>
        <taxon>Anophelinae</taxon>
        <taxon>Anopheles</taxon>
    </lineage>
</organism>
<evidence type="ECO:0000256" key="2">
    <source>
        <dbReference type="SAM" id="SignalP"/>
    </source>
</evidence>
<name>T1DQT7_ANOAQ</name>
<proteinExistence type="evidence at transcript level"/>
<accession>T1DQT7</accession>
<feature type="signal peptide" evidence="2">
    <location>
        <begin position="1"/>
        <end position="26"/>
    </location>
</feature>
<reference evidence="3" key="1">
    <citation type="submission" date="2013-07" db="EMBL/GenBank/DDBJ databases">
        <title>Transcriptome sequencing and developmental regulation of gene expression in Anopheles aquasalis.</title>
        <authorList>
            <consortium name="Brazilian Malaria Network (MCT/CNPq/MS/SCTIE/DECIT/PRONEX 555648/2009-5) and Research Network on Bioactive Molecules from Arthropod Vectors (NAP-MOBIARVE"/>
            <consortium name="University of Sao Paulo)"/>
            <person name="Marinotti O."/>
            <person name="Ribeiro J.M.C."/>
            <person name="Costa-da-Silva A.L."/>
            <person name="Silva M.C.P."/>
            <person name="Lopes A.R."/>
            <person name="Barros M.S."/>
            <person name="Sa-Nunes A."/>
            <person name="Konjin B.B."/>
            <person name="Carvalho E."/>
            <person name="Suesdek L."/>
            <person name="Silva-Neto M.A.C."/>
            <person name="Capurro M.L."/>
        </authorList>
    </citation>
    <scope>NUCLEOTIDE SEQUENCE</scope>
    <source>
        <tissue evidence="3">Whole body</tissue>
    </source>
</reference>
<evidence type="ECO:0000256" key="1">
    <source>
        <dbReference type="SAM" id="MobiDB-lite"/>
    </source>
</evidence>
<feature type="compositionally biased region" description="Low complexity" evidence="1">
    <location>
        <begin position="169"/>
        <end position="183"/>
    </location>
</feature>
<keyword evidence="2" id="KW-0732">Signal</keyword>
<dbReference type="AlphaFoldDB" id="T1DQT7"/>
<protein>
    <submittedName>
        <fullName evidence="3">Putative carbohydrate binding protein</fullName>
    </submittedName>
</protein>
<feature type="compositionally biased region" description="Basic residues" evidence="1">
    <location>
        <begin position="233"/>
        <end position="242"/>
    </location>
</feature>
<evidence type="ECO:0000313" key="3">
    <source>
        <dbReference type="EMBL" id="JAA99321.1"/>
    </source>
</evidence>
<dbReference type="EMBL" id="GAMD01002269">
    <property type="protein sequence ID" value="JAA99321.1"/>
    <property type="molecule type" value="mRNA"/>
</dbReference>
<feature type="compositionally biased region" description="Basic residues" evidence="1">
    <location>
        <begin position="192"/>
        <end position="215"/>
    </location>
</feature>
<feature type="compositionally biased region" description="Basic and acidic residues" evidence="1">
    <location>
        <begin position="243"/>
        <end position="254"/>
    </location>
</feature>
<sequence>MIKSFNKRNCVCLALALLCQVILISAEVEQNVTLTTDGTVPTTASTVDCFPTCTTPSFNFTDPFPTGTTQDANWTTPYYNWTTPSQNWTTPDCNATWIPTGSTPDANWTIPPVNWTTPDYNWTTPSQNWTTPDYNATWIPTGSTPNANSTLPSQNPTVDCAPTCTTPSFTTPLPTTITSSNSSLKGGSNARKSLRNSHPRHRAAFNSHGKLKHQQTRASSDPQKDLPEANVFPRKRLHYRAKHLNDDSNESRSV</sequence>
<feature type="chain" id="PRO_5004575024" evidence="2">
    <location>
        <begin position="27"/>
        <end position="254"/>
    </location>
</feature>
<dbReference type="VEuPathDB" id="VectorBase:AAQUA_011450"/>
<feature type="region of interest" description="Disordered" evidence="1">
    <location>
        <begin position="169"/>
        <end position="254"/>
    </location>
</feature>